<dbReference type="OrthoDB" id="5397827at2759"/>
<dbReference type="InParanoid" id="A0A3N4L175"/>
<keyword evidence="1" id="KW-0472">Membrane</keyword>
<sequence length="184" mass="20635">MPPPNTFAHTILTSRVLHFYVSMGILITLAATVSIRNFLATSPFAANVRWEWLHPYESTQLFLVAVREHTEDQSRRVAEMRRRKVEDVELRGEYRKAHGLEKTGNEGGFGGWGVKKSGREPVAPVVQESKGDWVEEQIRRAEEEAAALVEGAEREKAAVEKGEAGPETVVAVVETPAKEKKGWW</sequence>
<proteinExistence type="predicted"/>
<evidence type="ECO:0000256" key="1">
    <source>
        <dbReference type="SAM" id="Phobius"/>
    </source>
</evidence>
<dbReference type="STRING" id="1392247.A0A3N4L175"/>
<organism evidence="2 3">
    <name type="scientific">Morchella conica CCBAS932</name>
    <dbReference type="NCBI Taxonomy" id="1392247"/>
    <lineage>
        <taxon>Eukaryota</taxon>
        <taxon>Fungi</taxon>
        <taxon>Dikarya</taxon>
        <taxon>Ascomycota</taxon>
        <taxon>Pezizomycotina</taxon>
        <taxon>Pezizomycetes</taxon>
        <taxon>Pezizales</taxon>
        <taxon>Morchellaceae</taxon>
        <taxon>Morchella</taxon>
    </lineage>
</organism>
<keyword evidence="1" id="KW-1133">Transmembrane helix</keyword>
<dbReference type="AlphaFoldDB" id="A0A3N4L175"/>
<keyword evidence="1" id="KW-0812">Transmembrane</keyword>
<protein>
    <submittedName>
        <fullName evidence="2">Uncharacterized protein</fullName>
    </submittedName>
</protein>
<name>A0A3N4L175_9PEZI</name>
<keyword evidence="3" id="KW-1185">Reference proteome</keyword>
<gene>
    <name evidence="2" type="ORF">P167DRAFT_604165</name>
</gene>
<accession>A0A3N4L175</accession>
<dbReference type="Proteomes" id="UP000277580">
    <property type="component" value="Unassembled WGS sequence"/>
</dbReference>
<evidence type="ECO:0000313" key="3">
    <source>
        <dbReference type="Proteomes" id="UP000277580"/>
    </source>
</evidence>
<reference evidence="2 3" key="1">
    <citation type="journal article" date="2018" name="Nat. Ecol. Evol.">
        <title>Pezizomycetes genomes reveal the molecular basis of ectomycorrhizal truffle lifestyle.</title>
        <authorList>
            <person name="Murat C."/>
            <person name="Payen T."/>
            <person name="Noel B."/>
            <person name="Kuo A."/>
            <person name="Morin E."/>
            <person name="Chen J."/>
            <person name="Kohler A."/>
            <person name="Krizsan K."/>
            <person name="Balestrini R."/>
            <person name="Da Silva C."/>
            <person name="Montanini B."/>
            <person name="Hainaut M."/>
            <person name="Levati E."/>
            <person name="Barry K.W."/>
            <person name="Belfiori B."/>
            <person name="Cichocki N."/>
            <person name="Clum A."/>
            <person name="Dockter R.B."/>
            <person name="Fauchery L."/>
            <person name="Guy J."/>
            <person name="Iotti M."/>
            <person name="Le Tacon F."/>
            <person name="Lindquist E.A."/>
            <person name="Lipzen A."/>
            <person name="Malagnac F."/>
            <person name="Mello A."/>
            <person name="Molinier V."/>
            <person name="Miyauchi S."/>
            <person name="Poulain J."/>
            <person name="Riccioni C."/>
            <person name="Rubini A."/>
            <person name="Sitrit Y."/>
            <person name="Splivallo R."/>
            <person name="Traeger S."/>
            <person name="Wang M."/>
            <person name="Zifcakova L."/>
            <person name="Wipf D."/>
            <person name="Zambonelli A."/>
            <person name="Paolocci F."/>
            <person name="Nowrousian M."/>
            <person name="Ottonello S."/>
            <person name="Baldrian P."/>
            <person name="Spatafora J.W."/>
            <person name="Henrissat B."/>
            <person name="Nagy L.G."/>
            <person name="Aury J.M."/>
            <person name="Wincker P."/>
            <person name="Grigoriev I.V."/>
            <person name="Bonfante P."/>
            <person name="Martin F.M."/>
        </authorList>
    </citation>
    <scope>NUCLEOTIDE SEQUENCE [LARGE SCALE GENOMIC DNA]</scope>
    <source>
        <strain evidence="2 3">CCBAS932</strain>
    </source>
</reference>
<feature type="transmembrane region" description="Helical" evidence="1">
    <location>
        <begin position="20"/>
        <end position="39"/>
    </location>
</feature>
<evidence type="ECO:0000313" key="2">
    <source>
        <dbReference type="EMBL" id="RPB14321.1"/>
    </source>
</evidence>
<dbReference type="EMBL" id="ML119118">
    <property type="protein sequence ID" value="RPB14321.1"/>
    <property type="molecule type" value="Genomic_DNA"/>
</dbReference>